<comment type="caution">
    <text evidence="1">The sequence shown here is derived from an EMBL/GenBank/DDBJ whole genome shotgun (WGS) entry which is preliminary data.</text>
</comment>
<sequence length="185" mass="20113">MSDMVSKRCIWTGDTTTHGGVLTEGHPSCTYNNTNKAVLVGHRFWCPKCLCWSVFQEGCQRFTVFGSYRVLEGHRASCGATAIHQLGIQDWCDDGPSISSRIRTESIALQALALSNQDSAGGYSHGFYINNPAPDPLGFIVFKKGCVLHAGSSPASDFYRPPVKVLTSDSEKVYLAVRAPGPLLK</sequence>
<accession>A0ACC5RS95</accession>
<evidence type="ECO:0000313" key="1">
    <source>
        <dbReference type="EMBL" id="MBK4727602.1"/>
    </source>
</evidence>
<keyword evidence="2" id="KW-1185">Reference proteome</keyword>
<name>A0ACC5RS95_ENTAG</name>
<dbReference type="Proteomes" id="UP000633731">
    <property type="component" value="Unassembled WGS sequence"/>
</dbReference>
<evidence type="ECO:0000313" key="2">
    <source>
        <dbReference type="Proteomes" id="UP000633731"/>
    </source>
</evidence>
<gene>
    <name evidence="1" type="ORF">JJL49_20435</name>
</gene>
<protein>
    <submittedName>
        <fullName evidence="1">PAAR domain-containing protein</fullName>
    </submittedName>
</protein>
<reference evidence="1" key="1">
    <citation type="submission" date="2021-01" db="EMBL/GenBank/DDBJ databases">
        <title>Draft genome of Pantoea agglomerans Eh 335.</title>
        <authorList>
            <person name="Emsley S.A."/>
            <person name="Oline D.K."/>
            <person name="Saw J.H."/>
            <person name="Ushijima B."/>
            <person name="Videau P."/>
            <person name="Koyack M.J."/>
        </authorList>
    </citation>
    <scope>NUCLEOTIDE SEQUENCE</scope>
    <source>
        <strain evidence="1">Eh 335</strain>
    </source>
</reference>
<organism evidence="1 2">
    <name type="scientific">Enterobacter agglomerans</name>
    <name type="common">Erwinia herbicola</name>
    <name type="synonym">Pantoea agglomerans</name>
    <dbReference type="NCBI Taxonomy" id="549"/>
    <lineage>
        <taxon>Bacteria</taxon>
        <taxon>Pseudomonadati</taxon>
        <taxon>Pseudomonadota</taxon>
        <taxon>Gammaproteobacteria</taxon>
        <taxon>Enterobacterales</taxon>
        <taxon>Erwiniaceae</taxon>
        <taxon>Pantoea</taxon>
        <taxon>Pantoea agglomerans group</taxon>
    </lineage>
</organism>
<proteinExistence type="predicted"/>
<dbReference type="EMBL" id="JAEOXF010000016">
    <property type="protein sequence ID" value="MBK4727602.1"/>
    <property type="molecule type" value="Genomic_DNA"/>
</dbReference>